<dbReference type="CDD" id="cd17242">
    <property type="entry name" value="MobM_relaxase"/>
    <property type="match status" value="1"/>
</dbReference>
<sequence length="139" mass="16209">MSAVHMDETTPHMHAFILPVQETEKGLKLNARDVVGRKDLQHFHEDLNKKVDHDLGYHCSVQTGETIENKSLSKFKLDKMREELHQMQEEVSKIEGVKNLNERHQKTLEAYYDLLDKYEALESQISDLGISLTDDYLER</sequence>
<dbReference type="AlphaFoldDB" id="A0A0H5Q8Z5"/>
<dbReference type="GO" id="GO:0006310">
    <property type="term" value="P:DNA recombination"/>
    <property type="evidence" value="ECO:0007669"/>
    <property type="project" value="InterPro"/>
</dbReference>
<reference evidence="2" key="2">
    <citation type="submission" date="2015-07" db="EMBL/GenBank/DDBJ databases">
        <title>Plasmids, circular viruses and viroids from rat gut.</title>
        <authorList>
            <person name="Jorgensen T.J."/>
            <person name="Hansen M.A."/>
            <person name="Xu Z."/>
            <person name="Tabak M.A."/>
            <person name="Sorensen S.J."/>
            <person name="Hansen L.H."/>
        </authorList>
    </citation>
    <scope>NUCLEOTIDE SEQUENCE</scope>
    <source>
        <plasmid evidence="2">pRGFK1773</plasmid>
    </source>
</reference>
<feature type="coiled-coil region" evidence="1">
    <location>
        <begin position="77"/>
        <end position="121"/>
    </location>
</feature>
<dbReference type="InterPro" id="IPR001668">
    <property type="entry name" value="Mob_Pre"/>
</dbReference>
<keyword evidence="1" id="KW-0175">Coiled coil</keyword>
<keyword evidence="2" id="KW-0614">Plasmid</keyword>
<proteinExistence type="predicted"/>
<evidence type="ECO:0000313" key="2">
    <source>
        <dbReference type="EMBL" id="CRY97849.1"/>
    </source>
</evidence>
<evidence type="ECO:0000256" key="1">
    <source>
        <dbReference type="SAM" id="Coils"/>
    </source>
</evidence>
<dbReference type="Pfam" id="PF01076">
    <property type="entry name" value="Mob_Pre"/>
    <property type="match status" value="1"/>
</dbReference>
<evidence type="ECO:0008006" key="3">
    <source>
        <dbReference type="Google" id="ProtNLM"/>
    </source>
</evidence>
<reference evidence="2" key="1">
    <citation type="submission" date="2015-06" db="EMBL/GenBank/DDBJ databases">
        <authorList>
            <person name="Joergensen T."/>
        </authorList>
    </citation>
    <scope>NUCLEOTIDE SEQUENCE</scope>
    <source>
        <plasmid evidence="2">pRGFK1773</plasmid>
    </source>
</reference>
<dbReference type="EMBL" id="LN854274">
    <property type="protein sequence ID" value="CRY97849.1"/>
    <property type="molecule type" value="Genomic_DNA"/>
</dbReference>
<name>A0A0H5Q8Z5_9ZZZZ</name>
<dbReference type="GO" id="GO:0003677">
    <property type="term" value="F:DNA binding"/>
    <property type="evidence" value="ECO:0007669"/>
    <property type="project" value="InterPro"/>
</dbReference>
<protein>
    <recommendedName>
        <fullName evidence="3">Plasmid recombination enzyme</fullName>
    </recommendedName>
</protein>
<accession>A0A0H5Q8Z5</accession>
<organism evidence="2">
    <name type="scientific">uncultured prokaryote</name>
    <dbReference type="NCBI Taxonomy" id="198431"/>
    <lineage>
        <taxon>unclassified sequences</taxon>
        <taxon>environmental samples</taxon>
    </lineage>
</organism>
<geneLocation type="plasmid" evidence="2">
    <name>pRGFK1773</name>
</geneLocation>
<dbReference type="Gene3D" id="3.30.930.30">
    <property type="match status" value="1"/>
</dbReference>